<keyword evidence="12 19" id="KW-0675">Receptor</keyword>
<dbReference type="AlphaFoldDB" id="A0A423PW91"/>
<evidence type="ECO:0000256" key="10">
    <source>
        <dbReference type="ARBA" id="ARBA00023077"/>
    </source>
</evidence>
<keyword evidence="9" id="KW-0406">Ion transport</keyword>
<evidence type="ECO:0000256" key="6">
    <source>
        <dbReference type="ARBA" id="ARBA00022692"/>
    </source>
</evidence>
<keyword evidence="3 14" id="KW-0813">Transport</keyword>
<evidence type="ECO:0000256" key="8">
    <source>
        <dbReference type="ARBA" id="ARBA00023004"/>
    </source>
</evidence>
<feature type="signal peptide" evidence="16">
    <location>
        <begin position="1"/>
        <end position="39"/>
    </location>
</feature>
<reference evidence="19 20" key="1">
    <citation type="submission" date="2013-10" db="EMBL/GenBank/DDBJ databases">
        <title>Salinisphaera orenii MK-B5 Genome Sequencing.</title>
        <authorList>
            <person name="Lai Q."/>
            <person name="Li C."/>
            <person name="Shao Z."/>
        </authorList>
    </citation>
    <scope>NUCLEOTIDE SEQUENCE [LARGE SCALE GENOMIC DNA]</scope>
    <source>
        <strain evidence="19 20">MK-B5</strain>
    </source>
</reference>
<evidence type="ECO:0000256" key="14">
    <source>
        <dbReference type="PROSITE-ProRule" id="PRU01360"/>
    </source>
</evidence>
<evidence type="ECO:0000256" key="2">
    <source>
        <dbReference type="ARBA" id="ARBA00009810"/>
    </source>
</evidence>
<dbReference type="PROSITE" id="PS52016">
    <property type="entry name" value="TONB_DEPENDENT_REC_3"/>
    <property type="match status" value="1"/>
</dbReference>
<dbReference type="EMBL" id="AYKH01000002">
    <property type="protein sequence ID" value="ROO29876.1"/>
    <property type="molecule type" value="Genomic_DNA"/>
</dbReference>
<evidence type="ECO:0000256" key="4">
    <source>
        <dbReference type="ARBA" id="ARBA00022452"/>
    </source>
</evidence>
<evidence type="ECO:0000256" key="5">
    <source>
        <dbReference type="ARBA" id="ARBA00022496"/>
    </source>
</evidence>
<feature type="domain" description="TonB-dependent receptor-like beta-barrel" evidence="17">
    <location>
        <begin position="264"/>
        <end position="710"/>
    </location>
</feature>
<dbReference type="GO" id="GO:0038023">
    <property type="term" value="F:signaling receptor activity"/>
    <property type="evidence" value="ECO:0007669"/>
    <property type="project" value="InterPro"/>
</dbReference>
<evidence type="ECO:0000256" key="13">
    <source>
        <dbReference type="ARBA" id="ARBA00023237"/>
    </source>
</evidence>
<dbReference type="Gene3D" id="2.170.130.10">
    <property type="entry name" value="TonB-dependent receptor, plug domain"/>
    <property type="match status" value="1"/>
</dbReference>
<evidence type="ECO:0000256" key="3">
    <source>
        <dbReference type="ARBA" id="ARBA00022448"/>
    </source>
</evidence>
<dbReference type="InterPro" id="IPR000531">
    <property type="entry name" value="Beta-barrel_TonB"/>
</dbReference>
<dbReference type="NCBIfam" id="TIGR01783">
    <property type="entry name" value="TonB-siderophor"/>
    <property type="match status" value="1"/>
</dbReference>
<evidence type="ECO:0000256" key="15">
    <source>
        <dbReference type="RuleBase" id="RU003357"/>
    </source>
</evidence>
<dbReference type="PANTHER" id="PTHR32552:SF68">
    <property type="entry name" value="FERRICHROME OUTER MEMBRANE TRANSPORTER_PHAGE RECEPTOR"/>
    <property type="match status" value="1"/>
</dbReference>
<name>A0A423PW91_9GAMM</name>
<dbReference type="SUPFAM" id="SSF56935">
    <property type="entry name" value="Porins"/>
    <property type="match status" value="1"/>
</dbReference>
<dbReference type="InterPro" id="IPR010105">
    <property type="entry name" value="TonB_sidphr_rcpt"/>
</dbReference>
<feature type="domain" description="TonB-dependent receptor plug" evidence="18">
    <location>
        <begin position="83"/>
        <end position="187"/>
    </location>
</feature>
<dbReference type="GO" id="GO:0015344">
    <property type="term" value="F:siderophore uptake transmembrane transporter activity"/>
    <property type="evidence" value="ECO:0007669"/>
    <property type="project" value="TreeGrafter"/>
</dbReference>
<evidence type="ECO:0000256" key="16">
    <source>
        <dbReference type="SAM" id="SignalP"/>
    </source>
</evidence>
<feature type="chain" id="PRO_5019499462" evidence="16">
    <location>
        <begin position="40"/>
        <end position="744"/>
    </location>
</feature>
<keyword evidence="5" id="KW-0410">Iron transport</keyword>
<comment type="similarity">
    <text evidence="2 14 15">Belongs to the TonB-dependent receptor family.</text>
</comment>
<keyword evidence="6 14" id="KW-0812">Transmembrane</keyword>
<keyword evidence="7 16" id="KW-0732">Signal</keyword>
<dbReference type="InterPro" id="IPR036942">
    <property type="entry name" value="Beta-barrel_TonB_sf"/>
</dbReference>
<evidence type="ECO:0000313" key="19">
    <source>
        <dbReference type="EMBL" id="ROO29876.1"/>
    </source>
</evidence>
<dbReference type="CDD" id="cd01347">
    <property type="entry name" value="ligand_gated_channel"/>
    <property type="match status" value="1"/>
</dbReference>
<evidence type="ECO:0000256" key="9">
    <source>
        <dbReference type="ARBA" id="ARBA00023065"/>
    </source>
</evidence>
<dbReference type="Proteomes" id="UP000283993">
    <property type="component" value="Unassembled WGS sequence"/>
</dbReference>
<dbReference type="Gene3D" id="2.40.170.20">
    <property type="entry name" value="TonB-dependent receptor, beta-barrel domain"/>
    <property type="match status" value="1"/>
</dbReference>
<keyword evidence="13 14" id="KW-0998">Cell outer membrane</keyword>
<keyword evidence="4 14" id="KW-1134">Transmembrane beta strand</keyword>
<comment type="caution">
    <text evidence="19">The sequence shown here is derived from an EMBL/GenBank/DDBJ whole genome shotgun (WGS) entry which is preliminary data.</text>
</comment>
<evidence type="ECO:0000256" key="1">
    <source>
        <dbReference type="ARBA" id="ARBA00004571"/>
    </source>
</evidence>
<keyword evidence="20" id="KW-1185">Reference proteome</keyword>
<dbReference type="FunFam" id="2.170.130.10:FF:000001">
    <property type="entry name" value="Catecholate siderophore TonB-dependent receptor"/>
    <property type="match status" value="1"/>
</dbReference>
<protein>
    <submittedName>
        <fullName evidence="19">TonB-denpendent receptor</fullName>
    </submittedName>
</protein>
<keyword evidence="8" id="KW-0408">Iron</keyword>
<dbReference type="InterPro" id="IPR039426">
    <property type="entry name" value="TonB-dep_rcpt-like"/>
</dbReference>
<evidence type="ECO:0000259" key="17">
    <source>
        <dbReference type="Pfam" id="PF00593"/>
    </source>
</evidence>
<comment type="subcellular location">
    <subcellularLocation>
        <location evidence="1 14">Cell outer membrane</location>
        <topology evidence="1 14">Multi-pass membrane protein</topology>
    </subcellularLocation>
</comment>
<dbReference type="RefSeq" id="WP_185015515.1">
    <property type="nucleotide sequence ID" value="NZ_AYKH01000002.1"/>
</dbReference>
<evidence type="ECO:0000259" key="18">
    <source>
        <dbReference type="Pfam" id="PF07715"/>
    </source>
</evidence>
<dbReference type="InterPro" id="IPR037066">
    <property type="entry name" value="Plug_dom_sf"/>
</dbReference>
<evidence type="ECO:0000256" key="12">
    <source>
        <dbReference type="ARBA" id="ARBA00023170"/>
    </source>
</evidence>
<dbReference type="GO" id="GO:0015891">
    <property type="term" value="P:siderophore transport"/>
    <property type="evidence" value="ECO:0007669"/>
    <property type="project" value="InterPro"/>
</dbReference>
<organism evidence="19 20">
    <name type="scientific">Salinisphaera orenii MK-B5</name>
    <dbReference type="NCBI Taxonomy" id="856730"/>
    <lineage>
        <taxon>Bacteria</taxon>
        <taxon>Pseudomonadati</taxon>
        <taxon>Pseudomonadota</taxon>
        <taxon>Gammaproteobacteria</taxon>
        <taxon>Salinisphaerales</taxon>
        <taxon>Salinisphaeraceae</taxon>
        <taxon>Salinisphaera</taxon>
    </lineage>
</organism>
<dbReference type="Pfam" id="PF00593">
    <property type="entry name" value="TonB_dep_Rec_b-barrel"/>
    <property type="match status" value="1"/>
</dbReference>
<sequence length="744" mass="82594">MPTPTAPNTSRRPAQRPSTTLRKALTTLSLVLIAAGAAAQSESGETRLAPIDVEGAGVERAFSPVDGYVAERSATATKTDIPLIESPQAVSVIGREQLEDRDADTLTEAVEYSPGIAVLNRFNNNIIDSIGINIRGFQASDATYRDGTRLFAGLPYDAPVEPYGLERIEVLRGPASVLYGQGQPGGIINLVTKRPTATPLREFGLEMGSDHHKQLKGDVSGPIDDNAHWRYRLTGLVQDADSPIDFIEDDRVYIAPALTWAPSARTELTVLADYQKNESDYYWTGFPREGTAYDSDNGRIPEDRYIGIPGLGGYESEVYSVGYLFEQLIGDRFTFRQNARYRHIDYDVVDVFRDYFANPDDPDDPLYPLNEDLTELSRDARLRFDEGDTLTVDNQLVTELSHGNFDHSVLVGFDYKTLDYEARNSGFRNPTTDIPPLDLYDPDYSQDYALPTTFTRSRTEADQYGLYVQDHVKYGDHWAFTAGARQDWVREESLGADENDQNNLSWRAGLVYLADNGLAPYASYSESFTPQYGVNEATGASYEPISGKQYEIGLRYRPIGWNASFEIAAFDISRENELVALPSNPTVQDQIGETRSRGVELGAEIDLTRGLSAIASYTWNEVEVVEAGGAQATNGKRVVDRPEHIAKLWLDYEFQRPVLDGLGMGAGVRYRGSAFSNADNTARYPSATLVDAAVRYTFDNVRLQVSARNVFDDVKVYCTGTEPSSFCDYGVGRNVLGSITYRWD</sequence>
<proteinExistence type="inferred from homology"/>
<evidence type="ECO:0000313" key="20">
    <source>
        <dbReference type="Proteomes" id="UP000283993"/>
    </source>
</evidence>
<dbReference type="PANTHER" id="PTHR32552">
    <property type="entry name" value="FERRICHROME IRON RECEPTOR-RELATED"/>
    <property type="match status" value="1"/>
</dbReference>
<dbReference type="GO" id="GO:0009279">
    <property type="term" value="C:cell outer membrane"/>
    <property type="evidence" value="ECO:0007669"/>
    <property type="project" value="UniProtKB-SubCell"/>
</dbReference>
<evidence type="ECO:0000256" key="11">
    <source>
        <dbReference type="ARBA" id="ARBA00023136"/>
    </source>
</evidence>
<evidence type="ECO:0000256" key="7">
    <source>
        <dbReference type="ARBA" id="ARBA00022729"/>
    </source>
</evidence>
<dbReference type="InterPro" id="IPR012910">
    <property type="entry name" value="Plug_dom"/>
</dbReference>
<accession>A0A423PW91</accession>
<gene>
    <name evidence="19" type="ORF">SAOR_01950</name>
</gene>
<keyword evidence="10 15" id="KW-0798">TonB box</keyword>
<dbReference type="Pfam" id="PF07715">
    <property type="entry name" value="Plug"/>
    <property type="match status" value="1"/>
</dbReference>
<keyword evidence="11 14" id="KW-0472">Membrane</keyword>